<dbReference type="Pfam" id="PF23639">
    <property type="entry name" value="DUF7146"/>
    <property type="match status" value="1"/>
</dbReference>
<feature type="non-terminal residue" evidence="3">
    <location>
        <position position="172"/>
    </location>
</feature>
<evidence type="ECO:0000259" key="2">
    <source>
        <dbReference type="Pfam" id="PF23639"/>
    </source>
</evidence>
<organism evidence="3 4">
    <name type="scientific">Allomesorhizobium camelthorni</name>
    <dbReference type="NCBI Taxonomy" id="475069"/>
    <lineage>
        <taxon>Bacteria</taxon>
        <taxon>Pseudomonadati</taxon>
        <taxon>Pseudomonadota</taxon>
        <taxon>Alphaproteobacteria</taxon>
        <taxon>Hyphomicrobiales</taxon>
        <taxon>Phyllobacteriaceae</taxon>
        <taxon>Allomesorhizobium</taxon>
    </lineage>
</organism>
<comment type="caution">
    <text evidence="3">The sequence shown here is derived from an EMBL/GenBank/DDBJ whole genome shotgun (WGS) entry which is preliminary data.</text>
</comment>
<name>A0A6G4WNJ6_9HYPH</name>
<protein>
    <submittedName>
        <fullName evidence="3">DNA primase</fullName>
    </submittedName>
</protein>
<dbReference type="InterPro" id="IPR055570">
    <property type="entry name" value="DUF7146"/>
</dbReference>
<evidence type="ECO:0000313" key="3">
    <source>
        <dbReference type="EMBL" id="NGO56321.1"/>
    </source>
</evidence>
<dbReference type="EMBL" id="JAAKZF010000344">
    <property type="protein sequence ID" value="NGO56321.1"/>
    <property type="molecule type" value="Genomic_DNA"/>
</dbReference>
<reference evidence="3 4" key="1">
    <citation type="submission" date="2020-02" db="EMBL/GenBank/DDBJ databases">
        <title>Genome sequence of strain CCNWXJ40-4.</title>
        <authorList>
            <person name="Gao J."/>
            <person name="Sun J."/>
        </authorList>
    </citation>
    <scope>NUCLEOTIDE SEQUENCE [LARGE SCALE GENOMIC DNA]</scope>
    <source>
        <strain evidence="3 4">CCNWXJ 40-4</strain>
    </source>
</reference>
<evidence type="ECO:0000313" key="4">
    <source>
        <dbReference type="Proteomes" id="UP001642900"/>
    </source>
</evidence>
<dbReference type="RefSeq" id="WP_425484205.1">
    <property type="nucleotide sequence ID" value="NZ_JAAKZF010000344.1"/>
</dbReference>
<accession>A0A6G4WNJ6</accession>
<feature type="non-terminal residue" evidence="3">
    <location>
        <position position="1"/>
    </location>
</feature>
<feature type="domain" description="DUF7146" evidence="2">
    <location>
        <begin position="114"/>
        <end position="163"/>
    </location>
</feature>
<proteinExistence type="predicted"/>
<dbReference type="Proteomes" id="UP001642900">
    <property type="component" value="Unassembled WGS sequence"/>
</dbReference>
<feature type="region of interest" description="Disordered" evidence="1">
    <location>
        <begin position="94"/>
        <end position="117"/>
    </location>
</feature>
<keyword evidence="4" id="KW-1185">Reference proteome</keyword>
<evidence type="ECO:0000256" key="1">
    <source>
        <dbReference type="SAM" id="MobiDB-lite"/>
    </source>
</evidence>
<gene>
    <name evidence="3" type="ORF">G6N73_36255</name>
</gene>
<dbReference type="AlphaFoldDB" id="A0A6G4WNJ6"/>
<sequence>ASELARRLGDHAEAVCREYLSNGHRSGNHWIVGDVRNTRGRSMHVRLKANAKGPAGKWVDEATSEFGDLLDVIRESCDLVEFRDVADEARRFLAMPRPQPQNPGAERQPAAARGSPDAARRLFAMSRPIAGTLAERYLSGRGILLTARERALRFHPGCYYRDLVTGKTQALP</sequence>